<sequence>MDNTHVGLRQLGQNVSRVMERVKRGEILVVTEFGKPIAKISPVREPQTLEEAVEMGQITPASADLAEFLAREPLPSGDGELLSETLERMRRDER</sequence>
<dbReference type="PANTHER" id="PTHR35377:SF5">
    <property type="entry name" value="ANTITOXIN VAPB46"/>
    <property type="match status" value="1"/>
</dbReference>
<reference evidence="3 4" key="1">
    <citation type="submission" date="2018-02" db="EMBL/GenBank/DDBJ databases">
        <title>Complete genome of the streamlined marine actinobacterium Pontimonas salivibrio CL-TW6 adapted to coastal planktonic lifestype.</title>
        <authorList>
            <person name="Cho B.C."/>
            <person name="Hardies S.C."/>
            <person name="Jang G.I."/>
            <person name="Hwang C.Y."/>
        </authorList>
    </citation>
    <scope>NUCLEOTIDE SEQUENCE [LARGE SCALE GENOMIC DNA]</scope>
    <source>
        <strain evidence="3 4">CL-TW6</strain>
    </source>
</reference>
<dbReference type="PANTHER" id="PTHR35377">
    <property type="entry name" value="ANTITOXIN VAPB49-RELATED-RELATED"/>
    <property type="match status" value="1"/>
</dbReference>
<dbReference type="EMBL" id="CP026923">
    <property type="protein sequence ID" value="AVG24183.1"/>
    <property type="molecule type" value="Genomic_DNA"/>
</dbReference>
<dbReference type="RefSeq" id="WP_104913697.1">
    <property type="nucleotide sequence ID" value="NZ_CP026923.1"/>
</dbReference>
<evidence type="ECO:0000256" key="2">
    <source>
        <dbReference type="SAM" id="MobiDB-lite"/>
    </source>
</evidence>
<dbReference type="InterPro" id="IPR051416">
    <property type="entry name" value="phD-YefM_TA_antitoxins"/>
</dbReference>
<dbReference type="InterPro" id="IPR036165">
    <property type="entry name" value="YefM-like_sf"/>
</dbReference>
<dbReference type="Proteomes" id="UP000243077">
    <property type="component" value="Chromosome"/>
</dbReference>
<dbReference type="KEGG" id="psai:C3B54_111233"/>
<comment type="similarity">
    <text evidence="1">Belongs to the phD/YefM antitoxin family.</text>
</comment>
<evidence type="ECO:0000256" key="1">
    <source>
        <dbReference type="ARBA" id="ARBA00009981"/>
    </source>
</evidence>
<feature type="compositionally biased region" description="Basic and acidic residues" evidence="2">
    <location>
        <begin position="85"/>
        <end position="94"/>
    </location>
</feature>
<organism evidence="3 4">
    <name type="scientific">Pontimonas salivibrio</name>
    <dbReference type="NCBI Taxonomy" id="1159327"/>
    <lineage>
        <taxon>Bacteria</taxon>
        <taxon>Bacillati</taxon>
        <taxon>Actinomycetota</taxon>
        <taxon>Actinomycetes</taxon>
        <taxon>Micrococcales</taxon>
        <taxon>Microbacteriaceae</taxon>
        <taxon>Pontimonas</taxon>
    </lineage>
</organism>
<protein>
    <submittedName>
        <fullName evidence="3">Phd-like antitoxin</fullName>
    </submittedName>
</protein>
<dbReference type="NCBIfam" id="TIGR01552">
    <property type="entry name" value="phd_fam"/>
    <property type="match status" value="1"/>
</dbReference>
<name>A0A2L2BR81_9MICO</name>
<gene>
    <name evidence="3" type="ORF">C3B54_111233</name>
</gene>
<dbReference type="AlphaFoldDB" id="A0A2L2BR81"/>
<evidence type="ECO:0000313" key="3">
    <source>
        <dbReference type="EMBL" id="AVG24183.1"/>
    </source>
</evidence>
<dbReference type="SUPFAM" id="SSF143120">
    <property type="entry name" value="YefM-like"/>
    <property type="match status" value="1"/>
</dbReference>
<feature type="region of interest" description="Disordered" evidence="2">
    <location>
        <begin position="73"/>
        <end position="94"/>
    </location>
</feature>
<dbReference type="GO" id="GO:0097351">
    <property type="term" value="F:toxin sequestering activity"/>
    <property type="evidence" value="ECO:0007669"/>
    <property type="project" value="TreeGrafter"/>
</dbReference>
<keyword evidence="4" id="KW-1185">Reference proteome</keyword>
<proteinExistence type="inferred from homology"/>
<evidence type="ECO:0000313" key="4">
    <source>
        <dbReference type="Proteomes" id="UP000243077"/>
    </source>
</evidence>
<accession>A0A2L2BR81</accession>
<dbReference type="OrthoDB" id="557859at2"/>